<evidence type="ECO:0000256" key="2">
    <source>
        <dbReference type="ARBA" id="ARBA00001089"/>
    </source>
</evidence>
<dbReference type="Pfam" id="PF01019">
    <property type="entry name" value="G_glu_transpept"/>
    <property type="match status" value="2"/>
</dbReference>
<sequence>MSSFSRSQIVTKPALASSGGIVAAQHRRAAEIGAEVLEAGGDAVDAATAVSFAIGVLEPWMSGPAGGGAMMVWRADEGRATSVSYGMRSPAGLRIEDYPLSGEGRANDLFPWKAVVEDRNVEGAKAVAVPGTTDGIGLAHQRWGRMPWRDLLAPAVQLAKEGLEVDWYAALMIASATRSLARDPDAAALFLEDGQWPTIAGWTALSDKRIAMPTLADTLDALARNGPRELYDGDVGAALAGDVAAKGGSLSRSDLKAYRAEVQEPLVADAFGGRLHLSPTLTAGPTLAAVMARLAAASPHESRALAVADALKASYEERLATMGDNEHPAAPASTTHFSIVDRHGNMVAMTQTLLSAFGSRVVSPSTGLLLNNGIMWFDPEPGHPNSLAPGKRCLMNVCPAVGETASGARFAIGASGGRKIMPAVAQLSAFLMADAMSLDEAFHAPRIDLSGGDTVVADETLPRAEIAALKTRHQVKPAKRTVFPYAFACPAGVMRKGDVNYGASEIMSPWGDAVAEDGHTGRDGEGE</sequence>
<dbReference type="Gene3D" id="3.60.20.40">
    <property type="match status" value="1"/>
</dbReference>
<dbReference type="SUPFAM" id="SSF56235">
    <property type="entry name" value="N-terminal nucleophile aminohydrolases (Ntn hydrolases)"/>
    <property type="match status" value="1"/>
</dbReference>
<dbReference type="InterPro" id="IPR043137">
    <property type="entry name" value="GGT_ssub_C"/>
</dbReference>
<keyword evidence="4" id="KW-0808">Transferase</keyword>
<dbReference type="EC" id="2.3.2.2" evidence="4"/>
<dbReference type="EMBL" id="JAGJCF010000019">
    <property type="protein sequence ID" value="MBP0617733.1"/>
    <property type="molecule type" value="Genomic_DNA"/>
</dbReference>
<comment type="caution">
    <text evidence="4">The sequence shown here is derived from an EMBL/GenBank/DDBJ whole genome shotgun (WGS) entry which is preliminary data.</text>
</comment>
<dbReference type="InterPro" id="IPR029055">
    <property type="entry name" value="Ntn_hydrolases_N"/>
</dbReference>
<dbReference type="Proteomes" id="UP000678276">
    <property type="component" value="Unassembled WGS sequence"/>
</dbReference>
<dbReference type="RefSeq" id="WP_209596788.1">
    <property type="nucleotide sequence ID" value="NZ_JAGJCF010000019.1"/>
</dbReference>
<keyword evidence="4" id="KW-0012">Acyltransferase</keyword>
<dbReference type="GO" id="GO:0103068">
    <property type="term" value="F:leukotriene C4 gamma-glutamyl transferase activity"/>
    <property type="evidence" value="ECO:0007669"/>
    <property type="project" value="UniProtKB-EC"/>
</dbReference>
<comment type="catalytic activity">
    <reaction evidence="1">
        <text>an S-substituted glutathione + H2O = an S-substituted L-cysteinylglycine + L-glutamate</text>
        <dbReference type="Rhea" id="RHEA:59468"/>
        <dbReference type="ChEBI" id="CHEBI:15377"/>
        <dbReference type="ChEBI" id="CHEBI:29985"/>
        <dbReference type="ChEBI" id="CHEBI:90779"/>
        <dbReference type="ChEBI" id="CHEBI:143103"/>
        <dbReference type="EC" id="3.4.19.13"/>
    </reaction>
</comment>
<dbReference type="PANTHER" id="PTHR11686">
    <property type="entry name" value="GAMMA GLUTAMYL TRANSPEPTIDASE"/>
    <property type="match status" value="1"/>
</dbReference>
<reference evidence="4 5" key="1">
    <citation type="submission" date="2021-04" db="EMBL/GenBank/DDBJ databases">
        <title>Whole genome sequence of Jiella sp. KSK16Y-1.</title>
        <authorList>
            <person name="Tuo L."/>
        </authorList>
    </citation>
    <scope>NUCLEOTIDE SEQUENCE [LARGE SCALE GENOMIC DNA]</scope>
    <source>
        <strain evidence="4 5">KSK16Y-1</strain>
    </source>
</reference>
<dbReference type="PANTHER" id="PTHR11686:SF9">
    <property type="entry name" value="RE13973P"/>
    <property type="match status" value="1"/>
</dbReference>
<evidence type="ECO:0000313" key="5">
    <source>
        <dbReference type="Proteomes" id="UP000678276"/>
    </source>
</evidence>
<evidence type="ECO:0000313" key="4">
    <source>
        <dbReference type="EMBL" id="MBP0617733.1"/>
    </source>
</evidence>
<accession>A0ABS4BLX6</accession>
<proteinExistence type="predicted"/>
<gene>
    <name evidence="4" type="ORF">J6595_19275</name>
</gene>
<protein>
    <submittedName>
        <fullName evidence="4">Gamma-glutamyltransferase</fullName>
        <ecNumber evidence="4">2.3.2.2</ecNumber>
    </submittedName>
</protein>
<evidence type="ECO:0000256" key="3">
    <source>
        <dbReference type="ARBA" id="ARBA00047417"/>
    </source>
</evidence>
<organism evidence="4 5">
    <name type="scientific">Jiella mangrovi</name>
    <dbReference type="NCBI Taxonomy" id="2821407"/>
    <lineage>
        <taxon>Bacteria</taxon>
        <taxon>Pseudomonadati</taxon>
        <taxon>Pseudomonadota</taxon>
        <taxon>Alphaproteobacteria</taxon>
        <taxon>Hyphomicrobiales</taxon>
        <taxon>Aurantimonadaceae</taxon>
        <taxon>Jiella</taxon>
    </lineage>
</organism>
<dbReference type="InterPro" id="IPR000101">
    <property type="entry name" value="GGT_peptidase"/>
</dbReference>
<evidence type="ECO:0000256" key="1">
    <source>
        <dbReference type="ARBA" id="ARBA00001049"/>
    </source>
</evidence>
<dbReference type="PRINTS" id="PR01210">
    <property type="entry name" value="GGTRANSPTASE"/>
</dbReference>
<comment type="catalytic activity">
    <reaction evidence="3">
        <text>an N-terminal (5-L-glutamyl)-[peptide] + an alpha-amino acid = 5-L-glutamyl amino acid + an N-terminal L-alpha-aminoacyl-[peptide]</text>
        <dbReference type="Rhea" id="RHEA:23904"/>
        <dbReference type="Rhea" id="RHEA-COMP:9780"/>
        <dbReference type="Rhea" id="RHEA-COMP:9795"/>
        <dbReference type="ChEBI" id="CHEBI:77644"/>
        <dbReference type="ChEBI" id="CHEBI:78597"/>
        <dbReference type="ChEBI" id="CHEBI:78599"/>
        <dbReference type="ChEBI" id="CHEBI:78608"/>
        <dbReference type="EC" id="2.3.2.2"/>
    </reaction>
</comment>
<name>A0ABS4BLX6_9HYPH</name>
<comment type="catalytic activity">
    <reaction evidence="2">
        <text>glutathione + H2O = L-cysteinylglycine + L-glutamate</text>
        <dbReference type="Rhea" id="RHEA:28807"/>
        <dbReference type="ChEBI" id="CHEBI:15377"/>
        <dbReference type="ChEBI" id="CHEBI:29985"/>
        <dbReference type="ChEBI" id="CHEBI:57925"/>
        <dbReference type="ChEBI" id="CHEBI:61694"/>
        <dbReference type="EC" id="3.4.19.13"/>
    </reaction>
</comment>
<keyword evidence="5" id="KW-1185">Reference proteome</keyword>